<dbReference type="PROSITE" id="PS50883">
    <property type="entry name" value="EAL"/>
    <property type="match status" value="1"/>
</dbReference>
<protein>
    <submittedName>
        <fullName evidence="3">Diguanylate cyclase/Phosphodiesterase (GGDEF &amp; EAL domains) with PAS sensor</fullName>
    </submittedName>
</protein>
<feature type="transmembrane region" description="Helical" evidence="1">
    <location>
        <begin position="12"/>
        <end position="31"/>
    </location>
</feature>
<dbReference type="RefSeq" id="WP_045748898.1">
    <property type="nucleotide sequence ID" value="NZ_FUZK01000002.1"/>
</dbReference>
<name>A0A061AFL2_9MOLU</name>
<dbReference type="EMBL" id="LK028559">
    <property type="protein sequence ID" value="CDR30336.1"/>
    <property type="molecule type" value="Genomic_DNA"/>
</dbReference>
<dbReference type="SMART" id="SM00267">
    <property type="entry name" value="GGDEF"/>
    <property type="match status" value="1"/>
</dbReference>
<dbReference type="Proteomes" id="UP000032434">
    <property type="component" value="Chromosome 1"/>
</dbReference>
<dbReference type="Gene3D" id="3.30.70.270">
    <property type="match status" value="1"/>
</dbReference>
<dbReference type="InterPro" id="IPR043128">
    <property type="entry name" value="Rev_trsase/Diguanyl_cyclase"/>
</dbReference>
<keyword evidence="1" id="KW-1133">Transmembrane helix</keyword>
<dbReference type="InterPro" id="IPR035965">
    <property type="entry name" value="PAS-like_dom_sf"/>
</dbReference>
<evidence type="ECO:0000313" key="3">
    <source>
        <dbReference type="EMBL" id="CDR30336.1"/>
    </source>
</evidence>
<dbReference type="OrthoDB" id="384273at2"/>
<dbReference type="SUPFAM" id="SSF141868">
    <property type="entry name" value="EAL domain-like"/>
    <property type="match status" value="1"/>
</dbReference>
<dbReference type="Gene3D" id="3.30.450.20">
    <property type="entry name" value="PAS domain"/>
    <property type="match status" value="1"/>
</dbReference>
<dbReference type="InterPro" id="IPR050706">
    <property type="entry name" value="Cyclic-di-GMP_PDE-like"/>
</dbReference>
<dbReference type="STRING" id="35623.Aocu_02630"/>
<dbReference type="CDD" id="cd01948">
    <property type="entry name" value="EAL"/>
    <property type="match status" value="1"/>
</dbReference>
<dbReference type="Gene3D" id="3.20.20.450">
    <property type="entry name" value="EAL domain"/>
    <property type="match status" value="1"/>
</dbReference>
<dbReference type="InterPro" id="IPR001633">
    <property type="entry name" value="EAL_dom"/>
</dbReference>
<feature type="transmembrane region" description="Helical" evidence="1">
    <location>
        <begin position="37"/>
        <end position="54"/>
    </location>
</feature>
<dbReference type="InterPro" id="IPR029787">
    <property type="entry name" value="Nucleotide_cyclase"/>
</dbReference>
<dbReference type="SMART" id="SM00052">
    <property type="entry name" value="EAL"/>
    <property type="match status" value="1"/>
</dbReference>
<dbReference type="InterPro" id="IPR000160">
    <property type="entry name" value="GGDEF_dom"/>
</dbReference>
<dbReference type="GO" id="GO:0071111">
    <property type="term" value="F:cyclic-guanylate-specific phosphodiesterase activity"/>
    <property type="evidence" value="ECO:0007669"/>
    <property type="project" value="InterPro"/>
</dbReference>
<accession>A0A061AFL2</accession>
<evidence type="ECO:0000259" key="2">
    <source>
        <dbReference type="PROSITE" id="PS50883"/>
    </source>
</evidence>
<feature type="transmembrane region" description="Helical" evidence="1">
    <location>
        <begin position="94"/>
        <end position="115"/>
    </location>
</feature>
<reference evidence="4" key="1">
    <citation type="submission" date="2014-05" db="EMBL/GenBank/DDBJ databases">
        <authorList>
            <person name="Kube M."/>
        </authorList>
    </citation>
    <scope>NUCLEOTIDE SEQUENCE [LARGE SCALE GENOMIC DNA]</scope>
</reference>
<dbReference type="AlphaFoldDB" id="A0A061AFL2"/>
<evidence type="ECO:0000313" key="4">
    <source>
        <dbReference type="Proteomes" id="UP000032434"/>
    </source>
</evidence>
<dbReference type="SUPFAM" id="SSF55785">
    <property type="entry name" value="PYP-like sensor domain (PAS domain)"/>
    <property type="match status" value="1"/>
</dbReference>
<sequence>MYQNPIFRRTLFILMIIAFSASYTLMHFFPITHNQHFILLALGALVVIGIFSFRGLGKNKLIFTISNLGLMGSLVIEIIYHIFEDFYDLSDLYIYKVIFHGIFSITYVIVALGLYDEFSSYGKNQRIKKVSFDKNNAILLDYDHKRKEVTVDISEQLVRRYKLSHPQFKLSLYDFYVQIKKDPSNQILKLDVKDIIELNLEGRLVTFRVSGHFNVEGHTTYLAFDYREIAYLQKNLESKGKEKLDLLKNLKVGVVEIELIFNESNKIIDYEIVYMNEAFEKISKLTLTDVIHKKMSIINPNIFKQRLNIYQEAYENRKQISFESKASFDQKWYNISVYPSDHERMVIIYSDVHEIKLVNEELEYLATHNRTNGLLNYYGMEKQIQTINHYSHAICFYITINKFEEFETFYDQRTASMAIDLIAYELNQFIDKRDILVNTKFFHYIMILIDPSEEKVEKVKRFLKESTYKKYPILDHEVIIKKNIGYTRKDDSTIDFIELIRQAQLASNAASKSEHNDIVEYMETFQEETKTNIVMAQRLNKAIEEKSIDVYFQKIINVEDNEVEYVEALARWIDPVYGFVSPEFFFNLATEAHLIDQLEQYIVYKTFMKFKEIKKIHPKIKLSMNISPTSIFNEGFDAYILYQAKQASLNPNDICIEISENTFVRDTNQCVNMIEKLKKYGFMIAIDDFGSKYSSFGILDLIPFDMIKLDGMFANKINQTSIQMMVKTLAEICKHTDKMILIERVEDAVIAQTFKELNVLLQQGYHHHRPEPYIGNIIKEEVL</sequence>
<dbReference type="SUPFAM" id="SSF55073">
    <property type="entry name" value="Nucleotide cyclase"/>
    <property type="match status" value="1"/>
</dbReference>
<keyword evidence="4" id="KW-1185">Reference proteome</keyword>
<dbReference type="InterPro" id="IPR035919">
    <property type="entry name" value="EAL_sf"/>
</dbReference>
<evidence type="ECO:0000256" key="1">
    <source>
        <dbReference type="SAM" id="Phobius"/>
    </source>
</evidence>
<feature type="domain" description="EAL" evidence="2">
    <location>
        <begin position="532"/>
        <end position="783"/>
    </location>
</feature>
<organism evidence="3 4">
    <name type="scientific">Acholeplasma oculi</name>
    <dbReference type="NCBI Taxonomy" id="35623"/>
    <lineage>
        <taxon>Bacteria</taxon>
        <taxon>Bacillati</taxon>
        <taxon>Mycoplasmatota</taxon>
        <taxon>Mollicutes</taxon>
        <taxon>Acholeplasmatales</taxon>
        <taxon>Acholeplasmataceae</taxon>
        <taxon>Acholeplasma</taxon>
    </lineage>
</organism>
<dbReference type="Pfam" id="PF00563">
    <property type="entry name" value="EAL"/>
    <property type="match status" value="1"/>
</dbReference>
<dbReference type="PANTHER" id="PTHR33121:SF79">
    <property type="entry name" value="CYCLIC DI-GMP PHOSPHODIESTERASE PDED-RELATED"/>
    <property type="match status" value="1"/>
</dbReference>
<dbReference type="PANTHER" id="PTHR33121">
    <property type="entry name" value="CYCLIC DI-GMP PHOSPHODIESTERASE PDEF"/>
    <property type="match status" value="1"/>
</dbReference>
<dbReference type="KEGG" id="aoc:Aocu_02630"/>
<dbReference type="InParanoid" id="A0A061AFL2"/>
<dbReference type="HOGENOM" id="CLU_000445_93_2_14"/>
<keyword evidence="1" id="KW-0472">Membrane</keyword>
<keyword evidence="1" id="KW-0812">Transmembrane</keyword>
<proteinExistence type="predicted"/>
<gene>
    <name evidence="3" type="ORF">Aocu_02630</name>
</gene>
<feature type="transmembrane region" description="Helical" evidence="1">
    <location>
        <begin position="61"/>
        <end position="82"/>
    </location>
</feature>
<dbReference type="PATRIC" id="fig|35623.3.peg.263"/>